<evidence type="ECO:0000256" key="1">
    <source>
        <dbReference type="ARBA" id="ARBA00004651"/>
    </source>
</evidence>
<comment type="subcellular location">
    <subcellularLocation>
        <location evidence="1">Cell membrane</location>
        <topology evidence="1">Multi-pass membrane protein</topology>
    </subcellularLocation>
</comment>
<evidence type="ECO:0000256" key="6">
    <source>
        <dbReference type="SAM" id="Phobius"/>
    </source>
</evidence>
<comment type="caution">
    <text evidence="7">The sequence shown here is derived from an EMBL/GenBank/DDBJ whole genome shotgun (WGS) entry which is preliminary data.</text>
</comment>
<reference evidence="7 8" key="1">
    <citation type="submission" date="2020-04" db="EMBL/GenBank/DDBJ databases">
        <title>Paenibacillus algicola sp. nov., a novel marine bacterium producing alginate lyase.</title>
        <authorList>
            <person name="Huang H."/>
        </authorList>
    </citation>
    <scope>NUCLEOTIDE SEQUENCE [LARGE SCALE GENOMIC DNA]</scope>
    <source>
        <strain evidence="7 8">L7-75</strain>
    </source>
</reference>
<organism evidence="7 8">
    <name type="scientific">Paenibacillus lemnae</name>
    <dbReference type="NCBI Taxonomy" id="1330551"/>
    <lineage>
        <taxon>Bacteria</taxon>
        <taxon>Bacillati</taxon>
        <taxon>Bacillota</taxon>
        <taxon>Bacilli</taxon>
        <taxon>Bacillales</taxon>
        <taxon>Paenibacillaceae</taxon>
        <taxon>Paenibacillus</taxon>
    </lineage>
</organism>
<dbReference type="GO" id="GO:0015171">
    <property type="term" value="F:amino acid transmembrane transporter activity"/>
    <property type="evidence" value="ECO:0007669"/>
    <property type="project" value="TreeGrafter"/>
</dbReference>
<evidence type="ECO:0000313" key="7">
    <source>
        <dbReference type="EMBL" id="NMO95894.1"/>
    </source>
</evidence>
<sequence length="208" mass="22452">MFSITSLIFFVGAAILLILVPGPDLIFAVTQAVTLGKRAGILTAIGLSLGNVVHTLAAALGLSLILKTSAVAFTIFKILAAVYLFYLAYMSFKHRKTPIQMRNGIPQKGVQLLAKGFIMNVLNPKVALFFLTFLPQFVNYSYGHAALQMIILGFVFLILSGLIFGGIAYFAGTFSQRLLSQPRFGEWSSITGGVIFTALGLNLLVTKV</sequence>
<evidence type="ECO:0000256" key="5">
    <source>
        <dbReference type="ARBA" id="ARBA00023136"/>
    </source>
</evidence>
<keyword evidence="3 6" id="KW-0812">Transmembrane</keyword>
<dbReference type="PANTHER" id="PTHR30086">
    <property type="entry name" value="ARGININE EXPORTER PROTEIN ARGO"/>
    <property type="match status" value="1"/>
</dbReference>
<feature type="transmembrane region" description="Helical" evidence="6">
    <location>
        <begin position="71"/>
        <end position="92"/>
    </location>
</feature>
<keyword evidence="5 6" id="KW-0472">Membrane</keyword>
<accession>A0A848M8R0</accession>
<dbReference type="InterPro" id="IPR001123">
    <property type="entry name" value="LeuE-type"/>
</dbReference>
<dbReference type="PANTHER" id="PTHR30086:SF20">
    <property type="entry name" value="ARGININE EXPORTER PROTEIN ARGO-RELATED"/>
    <property type="match status" value="1"/>
</dbReference>
<name>A0A848M8R0_PAELE</name>
<gene>
    <name evidence="7" type="ORF">HII30_08945</name>
</gene>
<dbReference type="Proteomes" id="UP000565468">
    <property type="component" value="Unassembled WGS sequence"/>
</dbReference>
<evidence type="ECO:0000313" key="8">
    <source>
        <dbReference type="Proteomes" id="UP000565468"/>
    </source>
</evidence>
<keyword evidence="4 6" id="KW-1133">Transmembrane helix</keyword>
<evidence type="ECO:0000256" key="3">
    <source>
        <dbReference type="ARBA" id="ARBA00022692"/>
    </source>
</evidence>
<proteinExistence type="predicted"/>
<protein>
    <submittedName>
        <fullName evidence="7">LysE family translocator</fullName>
    </submittedName>
</protein>
<dbReference type="GO" id="GO:0005886">
    <property type="term" value="C:plasma membrane"/>
    <property type="evidence" value="ECO:0007669"/>
    <property type="project" value="UniProtKB-SubCell"/>
</dbReference>
<dbReference type="PIRSF" id="PIRSF006324">
    <property type="entry name" value="LeuE"/>
    <property type="match status" value="1"/>
</dbReference>
<feature type="transmembrane region" description="Helical" evidence="6">
    <location>
        <begin position="112"/>
        <end position="134"/>
    </location>
</feature>
<evidence type="ECO:0000256" key="4">
    <source>
        <dbReference type="ARBA" id="ARBA00022989"/>
    </source>
</evidence>
<dbReference type="Pfam" id="PF01810">
    <property type="entry name" value="LysE"/>
    <property type="match status" value="1"/>
</dbReference>
<dbReference type="EMBL" id="JABBPN010000006">
    <property type="protein sequence ID" value="NMO95894.1"/>
    <property type="molecule type" value="Genomic_DNA"/>
</dbReference>
<feature type="transmembrane region" description="Helical" evidence="6">
    <location>
        <begin position="41"/>
        <end position="65"/>
    </location>
</feature>
<evidence type="ECO:0000256" key="2">
    <source>
        <dbReference type="ARBA" id="ARBA00022475"/>
    </source>
</evidence>
<feature type="transmembrane region" description="Helical" evidence="6">
    <location>
        <begin position="146"/>
        <end position="172"/>
    </location>
</feature>
<dbReference type="AlphaFoldDB" id="A0A848M8R0"/>
<keyword evidence="8" id="KW-1185">Reference proteome</keyword>
<feature type="transmembrane region" description="Helical" evidence="6">
    <location>
        <begin position="184"/>
        <end position="205"/>
    </location>
</feature>
<feature type="transmembrane region" description="Helical" evidence="6">
    <location>
        <begin position="6"/>
        <end position="29"/>
    </location>
</feature>
<keyword evidence="2" id="KW-1003">Cell membrane</keyword>